<name>A0A9X9WZT6_9PROT</name>
<reference evidence="2" key="2">
    <citation type="journal article" date="2021" name="Syst. Appl. Microbiol.">
        <title>Roseomonas hellenica sp. nov., isolated from roots of wild-growing Alkanna tinctoria.</title>
        <authorList>
            <person name="Rat A."/>
            <person name="Naranjo H.D."/>
            <person name="Lebbe L."/>
            <person name="Cnockaert M."/>
            <person name="Krigas N."/>
            <person name="Grigoriadou K."/>
            <person name="Maloupa E."/>
            <person name="Willems A."/>
        </authorList>
    </citation>
    <scope>NUCLEOTIDE SEQUENCE</scope>
    <source>
        <strain evidence="2">LMG 31231</strain>
    </source>
</reference>
<dbReference type="PANTHER" id="PTHR45947:SF3">
    <property type="entry name" value="SULFOQUINOVOSYL TRANSFERASE SQD2"/>
    <property type="match status" value="1"/>
</dbReference>
<evidence type="ECO:0000313" key="3">
    <source>
        <dbReference type="Proteomes" id="UP001138751"/>
    </source>
</evidence>
<dbReference type="InterPro" id="IPR001296">
    <property type="entry name" value="Glyco_trans_1"/>
</dbReference>
<sequence>MGHDPTVRGKGGGKPRIALVIDTDGWAFANISRQICRHLGDRYDFDILPMTWLSELGQEHWRAPGGVAAHLPPDAMGIGPLLIQSPDYDLIHVFWREYLGLIDSPLLVEYARRLGLDYETFAARYIRDACITTAVYDHLYIDPAAIAQRRRVFNTLAAGYHVASRRLDRLYRGFDGLRPPRAVIEDGVDTELFRPADLGRLETVANREIVLGWVGNSGWTAEVEDFKGVHTILKPAVEQLRAEGAPVRLEMADRQQAFIPHAAMPDYYARIDLYVCTSRIEGTPNPVLESMACGIPVISTDVGIVPEVFGHRQAEFILAERSVECLKAAIRRFIATPSLFTDLSRENLASIAGWSWRHQVRKFEAFFDGVLLERRAAGAGSSEGVFEAKGLVR</sequence>
<evidence type="ECO:0000313" key="2">
    <source>
        <dbReference type="EMBL" id="MBR0672665.1"/>
    </source>
</evidence>
<dbReference type="EMBL" id="JAAEDM010000046">
    <property type="protein sequence ID" value="MBR0672665.1"/>
    <property type="molecule type" value="Genomic_DNA"/>
</dbReference>
<dbReference type="Gene3D" id="3.40.50.2000">
    <property type="entry name" value="Glycogen Phosphorylase B"/>
    <property type="match status" value="1"/>
</dbReference>
<proteinExistence type="predicted"/>
<dbReference type="PANTHER" id="PTHR45947">
    <property type="entry name" value="SULFOQUINOVOSYL TRANSFERASE SQD2"/>
    <property type="match status" value="1"/>
</dbReference>
<comment type="caution">
    <text evidence="2">The sequence shown here is derived from an EMBL/GenBank/DDBJ whole genome shotgun (WGS) entry which is preliminary data.</text>
</comment>
<accession>A0A9X9WZT6</accession>
<dbReference type="InterPro" id="IPR050194">
    <property type="entry name" value="Glycosyltransferase_grp1"/>
</dbReference>
<dbReference type="GO" id="GO:0016757">
    <property type="term" value="F:glycosyltransferase activity"/>
    <property type="evidence" value="ECO:0007669"/>
    <property type="project" value="InterPro"/>
</dbReference>
<organism evidence="2 3">
    <name type="scientific">Neoroseomonas soli</name>
    <dbReference type="NCBI Taxonomy" id="1081025"/>
    <lineage>
        <taxon>Bacteria</taxon>
        <taxon>Pseudomonadati</taxon>
        <taxon>Pseudomonadota</taxon>
        <taxon>Alphaproteobacteria</taxon>
        <taxon>Acetobacterales</taxon>
        <taxon>Acetobacteraceae</taxon>
        <taxon>Neoroseomonas</taxon>
    </lineage>
</organism>
<feature type="domain" description="Glycosyl transferase family 1" evidence="1">
    <location>
        <begin position="258"/>
        <end position="341"/>
    </location>
</feature>
<dbReference type="SUPFAM" id="SSF53756">
    <property type="entry name" value="UDP-Glycosyltransferase/glycogen phosphorylase"/>
    <property type="match status" value="1"/>
</dbReference>
<dbReference type="CDD" id="cd03801">
    <property type="entry name" value="GT4_PimA-like"/>
    <property type="match status" value="1"/>
</dbReference>
<dbReference type="Pfam" id="PF00534">
    <property type="entry name" value="Glycos_transf_1"/>
    <property type="match status" value="1"/>
</dbReference>
<keyword evidence="3" id="KW-1185">Reference proteome</keyword>
<dbReference type="RefSeq" id="WP_211863083.1">
    <property type="nucleotide sequence ID" value="NZ_JAAEDM010000046.1"/>
</dbReference>
<dbReference type="AlphaFoldDB" id="A0A9X9WZT6"/>
<evidence type="ECO:0000259" key="1">
    <source>
        <dbReference type="Pfam" id="PF00534"/>
    </source>
</evidence>
<protein>
    <submittedName>
        <fullName evidence="2">Glycosyltransferase</fullName>
    </submittedName>
</protein>
<gene>
    <name evidence="2" type="ORF">GXW76_15915</name>
</gene>
<reference evidence="2" key="1">
    <citation type="submission" date="2020-01" db="EMBL/GenBank/DDBJ databases">
        <authorList>
            <person name="Rat A."/>
        </authorList>
    </citation>
    <scope>NUCLEOTIDE SEQUENCE</scope>
    <source>
        <strain evidence="2">LMG 31231</strain>
    </source>
</reference>
<dbReference type="Proteomes" id="UP001138751">
    <property type="component" value="Unassembled WGS sequence"/>
</dbReference>